<evidence type="ECO:0000313" key="1">
    <source>
        <dbReference type="EMBL" id="KAL1230746.1"/>
    </source>
</evidence>
<reference evidence="1 2" key="1">
    <citation type="submission" date="2024-07" db="EMBL/GenBank/DDBJ databases">
        <title>Enhanced genomic and transcriptomic resources for Trichinella pseudospiralis and T. spiralis underpin the discovery of pronounced molecular differences between stages and species.</title>
        <authorList>
            <person name="Pasi K.K."/>
            <person name="La Rosa G."/>
            <person name="Gomez-Morales M.A."/>
            <person name="Tosini F."/>
            <person name="Sumanam S."/>
            <person name="Young N.D."/>
            <person name="Chang B.C."/>
            <person name="Robin G.B."/>
        </authorList>
    </citation>
    <scope>NUCLEOTIDE SEQUENCE [LARGE SCALE GENOMIC DNA]</scope>
    <source>
        <strain evidence="1">ISS534</strain>
    </source>
</reference>
<protein>
    <submittedName>
        <fullName evidence="1">Topoisomerase 1-associated factor</fullName>
    </submittedName>
</protein>
<organism evidence="1 2">
    <name type="scientific">Trichinella spiralis</name>
    <name type="common">Trichina worm</name>
    <dbReference type="NCBI Taxonomy" id="6334"/>
    <lineage>
        <taxon>Eukaryota</taxon>
        <taxon>Metazoa</taxon>
        <taxon>Ecdysozoa</taxon>
        <taxon>Nematoda</taxon>
        <taxon>Enoplea</taxon>
        <taxon>Dorylaimia</taxon>
        <taxon>Trichinellida</taxon>
        <taxon>Trichinellidae</taxon>
        <taxon>Trichinella</taxon>
    </lineage>
</organism>
<evidence type="ECO:0000313" key="2">
    <source>
        <dbReference type="Proteomes" id="UP001558632"/>
    </source>
</evidence>
<accession>A0ABR3K6N0</accession>
<proteinExistence type="predicted"/>
<sequence>MYIFGNFGAVQSCDPMNCKVVVVLEYLSGAKRSHGRLKQLFNGPDEQKPFEEMKRVRRRRHADVDLDHNLVIFLNHYLGCSVSPMAEIKNILNPQKVDRHLLKFQFSIFINYELCTLLDDTSYRTSSLHDESHQLISYLTVCPAKVKRGKYKTKTKLTTTMSSLALVLAADQEADCQNRILVDVAPVVGSGTSSSSTVETVTVDGRNAFLARQTSLGEQADTFNAAAAAALYSQYAVIQQQYTAALAAVARAAAAAAAAASRSNSTGSGCLAPSMPYPYLIATGQQFVSNLSFQRSAQPPRLLLLPLVIAS</sequence>
<keyword evidence="2" id="KW-1185">Reference proteome</keyword>
<gene>
    <name evidence="1" type="ORF">TSPI_05567</name>
</gene>
<name>A0ABR3K6N0_TRISP</name>
<dbReference type="EMBL" id="JBEUSY010000468">
    <property type="protein sequence ID" value="KAL1230746.1"/>
    <property type="molecule type" value="Genomic_DNA"/>
</dbReference>
<comment type="caution">
    <text evidence="1">The sequence shown here is derived from an EMBL/GenBank/DDBJ whole genome shotgun (WGS) entry which is preliminary data.</text>
</comment>
<dbReference type="Proteomes" id="UP001558632">
    <property type="component" value="Unassembled WGS sequence"/>
</dbReference>